<feature type="compositionally biased region" description="Pro residues" evidence="4">
    <location>
        <begin position="160"/>
        <end position="169"/>
    </location>
</feature>
<dbReference type="VEuPathDB" id="PiroplasmaDB:BOVATA_017840"/>
<keyword evidence="1" id="KW-0479">Metal-binding</keyword>
<feature type="region of interest" description="Disordered" evidence="4">
    <location>
        <begin position="153"/>
        <end position="173"/>
    </location>
</feature>
<evidence type="ECO:0000256" key="2">
    <source>
        <dbReference type="ARBA" id="ARBA00022771"/>
    </source>
</evidence>
<feature type="region of interest" description="Disordered" evidence="4">
    <location>
        <begin position="995"/>
        <end position="1027"/>
    </location>
</feature>
<dbReference type="EMBL" id="BDSA01000002">
    <property type="protein sequence ID" value="GBE60291.1"/>
    <property type="molecule type" value="Genomic_DNA"/>
</dbReference>
<evidence type="ECO:0000256" key="1">
    <source>
        <dbReference type="ARBA" id="ARBA00022723"/>
    </source>
</evidence>
<organism evidence="6 7">
    <name type="scientific">Babesia ovata</name>
    <dbReference type="NCBI Taxonomy" id="189622"/>
    <lineage>
        <taxon>Eukaryota</taxon>
        <taxon>Sar</taxon>
        <taxon>Alveolata</taxon>
        <taxon>Apicomplexa</taxon>
        <taxon>Aconoidasida</taxon>
        <taxon>Piroplasmida</taxon>
        <taxon>Babesiidae</taxon>
        <taxon>Babesia</taxon>
    </lineage>
</organism>
<feature type="domain" description="Zinc finger PHD-type" evidence="5">
    <location>
        <begin position="68"/>
        <end position="123"/>
    </location>
</feature>
<dbReference type="GO" id="GO:0006357">
    <property type="term" value="P:regulation of transcription by RNA polymerase II"/>
    <property type="evidence" value="ECO:0007669"/>
    <property type="project" value="TreeGrafter"/>
</dbReference>
<feature type="compositionally biased region" description="Basic and acidic residues" evidence="4">
    <location>
        <begin position="1002"/>
        <end position="1027"/>
    </location>
</feature>
<feature type="compositionally biased region" description="Polar residues" evidence="4">
    <location>
        <begin position="215"/>
        <end position="234"/>
    </location>
</feature>
<dbReference type="PANTHER" id="PTHR13793:SF107">
    <property type="entry name" value="BROMODOMAIN-CONTAINING PROTEIN HOMOLOG"/>
    <property type="match status" value="1"/>
</dbReference>
<dbReference type="OrthoDB" id="366266at2759"/>
<dbReference type="Gene3D" id="3.30.40.10">
    <property type="entry name" value="Zinc/RING finger domain, C3HC4 (zinc finger)"/>
    <property type="match status" value="2"/>
</dbReference>
<comment type="caution">
    <text evidence="6">The sequence shown here is derived from an EMBL/GenBank/DDBJ whole genome shotgun (WGS) entry which is preliminary data.</text>
</comment>
<evidence type="ECO:0000259" key="5">
    <source>
        <dbReference type="SMART" id="SM00249"/>
    </source>
</evidence>
<feature type="compositionally biased region" description="Basic and acidic residues" evidence="4">
    <location>
        <begin position="1084"/>
        <end position="1106"/>
    </location>
</feature>
<dbReference type="GeneID" id="39874061"/>
<dbReference type="PANTHER" id="PTHR13793">
    <property type="entry name" value="PHD FINGER PROTEINS"/>
    <property type="match status" value="1"/>
</dbReference>
<keyword evidence="2" id="KW-0863">Zinc-finger</keyword>
<evidence type="ECO:0000256" key="3">
    <source>
        <dbReference type="ARBA" id="ARBA00022833"/>
    </source>
</evidence>
<keyword evidence="3" id="KW-0862">Zinc</keyword>
<name>A0A2H6KBC2_9APIC</name>
<dbReference type="InterPro" id="IPR050701">
    <property type="entry name" value="Histone_Mod_Regulator"/>
</dbReference>
<keyword evidence="7" id="KW-1185">Reference proteome</keyword>
<proteinExistence type="predicted"/>
<reference evidence="6 7" key="1">
    <citation type="journal article" date="2017" name="BMC Genomics">
        <title>Whole-genome assembly of Babesia ovata and comparative genomics between closely related pathogens.</title>
        <authorList>
            <person name="Yamagishi J."/>
            <person name="Asada M."/>
            <person name="Hakimi H."/>
            <person name="Tanaka T.Q."/>
            <person name="Sugimoto C."/>
            <person name="Kawazu S."/>
        </authorList>
    </citation>
    <scope>NUCLEOTIDE SEQUENCE [LARGE SCALE GENOMIC DNA]</scope>
    <source>
        <strain evidence="6 7">Miyake</strain>
    </source>
</reference>
<sequence>MAASSYVYEGQSIDCHGKCLAFVLFYYFMHCYDVAVPANGQEEGQMPNLTKLYEMPFQLLSAAEYKRHCVFCGARSAFFKCSSENCLNHYHLSCNTNATIVVHHGKPDSKQPCYRFLFCQVHMNSYEVDLVNCRFNSKISLLEEYEILKEGNVPVKDPTPSEPPTPMPSPVCTSANSRAAAKVQSHLKLERVDKKQMLMKGSITARKTDDPGMPTTASNEARTDSTNINSMQSQERLGHSKDYIACLLNEYGVLKRHGYQKNTKKFDWWPYEVLFSKIGPDLFSNIAPLNNGLVELYKDLRSVLLFNKCVESVMDLRKMALECEPCVMNITGSISSQLKQDAKPVQMQGSPNLRSAPVPAHGPYDADAETMQQALYSQSAHVAPGINLNLSQNNVEPPLQLGFCQLLGHQTHRPTFVLAKFGSQSVWLSTAYVKSRRDGATKLVLLDYIHAGSLEYEYLRRVFRSIYCPPSQLRAIPVLVSPEVDETAETYPEVETINLSGFCWDIRPSVTAYLKNRLVASDVPADEAGVVNDEALTGIINTDQIEEDALFSDPLSVKQRCFVTNQANALVGVLKAVNKAIDEQKAKLHQSLMVEHAYSKRIHEDKSLVEQYTKVATRMNRWSHFRRAIMQAIEAFNNFLVVESKADDQQNKNEKIRADLVKDTTDKEFCSVCLMSEPAQKQMMHQCSRCYIRVHFRCYVSYKPTTVEPVQGPVKTEETVHDWFCDPCEYEVLMNANSRAATYNNAVCCVCYSSGGAMKRVSEHVAKRNAPSMPAKNSNAATTEKCSICTVSGGIMLQCAETGCNNKFHTTCAWVGGGYIVESPLHNATDLPGMVRNTLSFNELFPALSLRMLCAEHTAERFGDEAVTALMMRRCYAYTHYQYSPQSTTNDLKGTILPLRPCPSHIIVTRNGAMHSTPMEGIRPKEEPATPEQKAFDMIPKQRKLPMAHAMHDVMPTPANPHGVVMNSHHPGMMMVSSTPSVMMNYPHGMMVNTAPGMAPYDDGRRSPNDGEPAPPEHDEHPAHDDAKWYEEAYDDSARLRYTERVHERPAAIRSERDCFAPVGGRLQPAHVPHQREPCGGADAPRHDAIRRADDHRPHEWRDDASRTTPAVPP</sequence>
<feature type="domain" description="Zinc finger PHD-type" evidence="5">
    <location>
        <begin position="669"/>
        <end position="729"/>
    </location>
</feature>
<feature type="domain" description="Zinc finger PHD-type" evidence="5">
    <location>
        <begin position="785"/>
        <end position="858"/>
    </location>
</feature>
<dbReference type="RefSeq" id="XP_028866534.1">
    <property type="nucleotide sequence ID" value="XM_029010701.1"/>
</dbReference>
<dbReference type="AlphaFoldDB" id="A0A2H6KBC2"/>
<feature type="region of interest" description="Disordered" evidence="4">
    <location>
        <begin position="205"/>
        <end position="234"/>
    </location>
</feature>
<evidence type="ECO:0000313" key="7">
    <source>
        <dbReference type="Proteomes" id="UP000236319"/>
    </source>
</evidence>
<dbReference type="GO" id="GO:0008270">
    <property type="term" value="F:zinc ion binding"/>
    <property type="evidence" value="ECO:0007669"/>
    <property type="project" value="UniProtKB-KW"/>
</dbReference>
<dbReference type="InterPro" id="IPR013083">
    <property type="entry name" value="Znf_RING/FYVE/PHD"/>
</dbReference>
<evidence type="ECO:0000313" key="6">
    <source>
        <dbReference type="EMBL" id="GBE60291.1"/>
    </source>
</evidence>
<accession>A0A2H6KBC2</accession>
<dbReference type="InterPro" id="IPR001965">
    <property type="entry name" value="Znf_PHD"/>
</dbReference>
<dbReference type="SMART" id="SM00249">
    <property type="entry name" value="PHD"/>
    <property type="match status" value="3"/>
</dbReference>
<protein>
    <submittedName>
        <fullName evidence="6">PHD-finger domain-containing protein</fullName>
    </submittedName>
</protein>
<dbReference type="Proteomes" id="UP000236319">
    <property type="component" value="Unassembled WGS sequence"/>
</dbReference>
<gene>
    <name evidence="6" type="ORF">BOVATA_017840</name>
</gene>
<feature type="region of interest" description="Disordered" evidence="4">
    <location>
        <begin position="1064"/>
        <end position="1114"/>
    </location>
</feature>
<evidence type="ECO:0000256" key="4">
    <source>
        <dbReference type="SAM" id="MobiDB-lite"/>
    </source>
</evidence>